<dbReference type="InterPro" id="IPR014710">
    <property type="entry name" value="RmlC-like_jellyroll"/>
</dbReference>
<evidence type="ECO:0000256" key="3">
    <source>
        <dbReference type="ARBA" id="ARBA00022989"/>
    </source>
</evidence>
<dbReference type="GO" id="GO:0005254">
    <property type="term" value="F:chloride channel activity"/>
    <property type="evidence" value="ECO:0007669"/>
    <property type="project" value="TreeGrafter"/>
</dbReference>
<proteinExistence type="predicted"/>
<dbReference type="PANTHER" id="PTHR12308:SF73">
    <property type="entry name" value="ANOCTAMIN"/>
    <property type="match status" value="1"/>
</dbReference>
<feature type="transmembrane region" description="Helical" evidence="6">
    <location>
        <begin position="494"/>
        <end position="514"/>
    </location>
</feature>
<feature type="transmembrane region" description="Helical" evidence="6">
    <location>
        <begin position="685"/>
        <end position="714"/>
    </location>
</feature>
<dbReference type="PROSITE" id="PS50042">
    <property type="entry name" value="CNMP_BINDING_3"/>
    <property type="match status" value="1"/>
</dbReference>
<dbReference type="InterPro" id="IPR035892">
    <property type="entry name" value="C2_domain_sf"/>
</dbReference>
<keyword evidence="4 6" id="KW-0472">Membrane</keyword>
<dbReference type="OrthoDB" id="73919at2759"/>
<feature type="transmembrane region" description="Helical" evidence="6">
    <location>
        <begin position="577"/>
        <end position="599"/>
    </location>
</feature>
<evidence type="ECO:0000256" key="5">
    <source>
        <dbReference type="SAM" id="MobiDB-lite"/>
    </source>
</evidence>
<dbReference type="SUPFAM" id="SSF49562">
    <property type="entry name" value="C2 domain (Calcium/lipid-binding domain, CaLB)"/>
    <property type="match status" value="1"/>
</dbReference>
<accession>A0A8K1CCU0</accession>
<dbReference type="Proteomes" id="UP000794436">
    <property type="component" value="Unassembled WGS sequence"/>
</dbReference>
<comment type="caution">
    <text evidence="9">The sequence shown here is derived from an EMBL/GenBank/DDBJ whole genome shotgun (WGS) entry which is preliminary data.</text>
</comment>
<feature type="region of interest" description="Disordered" evidence="5">
    <location>
        <begin position="846"/>
        <end position="875"/>
    </location>
</feature>
<reference evidence="9" key="1">
    <citation type="submission" date="2019-03" db="EMBL/GenBank/DDBJ databases">
        <title>Long read genome sequence of the mycoparasitic Pythium oligandrum ATCC 38472 isolated from sugarbeet rhizosphere.</title>
        <authorList>
            <person name="Gaulin E."/>
        </authorList>
    </citation>
    <scope>NUCLEOTIDE SEQUENCE</scope>
    <source>
        <strain evidence="9">ATCC 38472_TT</strain>
    </source>
</reference>
<dbReference type="InterPro" id="IPR000008">
    <property type="entry name" value="C2_dom"/>
</dbReference>
<dbReference type="GO" id="GO:0016020">
    <property type="term" value="C:membrane"/>
    <property type="evidence" value="ECO:0007669"/>
    <property type="project" value="UniProtKB-SubCell"/>
</dbReference>
<dbReference type="PANTHER" id="PTHR12308">
    <property type="entry name" value="ANOCTAMIN"/>
    <property type="match status" value="1"/>
</dbReference>
<evidence type="ECO:0000259" key="8">
    <source>
        <dbReference type="PROSITE" id="PS50042"/>
    </source>
</evidence>
<evidence type="ECO:0000256" key="1">
    <source>
        <dbReference type="ARBA" id="ARBA00004141"/>
    </source>
</evidence>
<evidence type="ECO:0000256" key="4">
    <source>
        <dbReference type="ARBA" id="ARBA00023136"/>
    </source>
</evidence>
<dbReference type="Pfam" id="PF00168">
    <property type="entry name" value="C2"/>
    <property type="match status" value="2"/>
</dbReference>
<feature type="region of interest" description="Disordered" evidence="5">
    <location>
        <begin position="52"/>
        <end position="71"/>
    </location>
</feature>
<evidence type="ECO:0000313" key="9">
    <source>
        <dbReference type="EMBL" id="TMW61029.1"/>
    </source>
</evidence>
<evidence type="ECO:0008006" key="11">
    <source>
        <dbReference type="Google" id="ProtNLM"/>
    </source>
</evidence>
<dbReference type="InterPro" id="IPR018490">
    <property type="entry name" value="cNMP-bd_dom_sf"/>
</dbReference>
<feature type="domain" description="C2" evidence="7">
    <location>
        <begin position="1359"/>
        <end position="1549"/>
    </location>
</feature>
<name>A0A8K1CCU0_PYTOL</name>
<protein>
    <recommendedName>
        <fullName evidence="11">Cyclic nucleotide-binding domain-containing protein</fullName>
    </recommendedName>
</protein>
<evidence type="ECO:0000256" key="6">
    <source>
        <dbReference type="SAM" id="Phobius"/>
    </source>
</evidence>
<dbReference type="InterPro" id="IPR049452">
    <property type="entry name" value="Anoctamin_TM"/>
</dbReference>
<keyword evidence="3 6" id="KW-1133">Transmembrane helix</keyword>
<evidence type="ECO:0000259" key="7">
    <source>
        <dbReference type="PROSITE" id="PS50004"/>
    </source>
</evidence>
<organism evidence="9 10">
    <name type="scientific">Pythium oligandrum</name>
    <name type="common">Mycoparasitic fungus</name>
    <dbReference type="NCBI Taxonomy" id="41045"/>
    <lineage>
        <taxon>Eukaryota</taxon>
        <taxon>Sar</taxon>
        <taxon>Stramenopiles</taxon>
        <taxon>Oomycota</taxon>
        <taxon>Peronosporomycetes</taxon>
        <taxon>Pythiales</taxon>
        <taxon>Pythiaceae</taxon>
        <taxon>Pythium</taxon>
    </lineage>
</organism>
<comment type="subcellular location">
    <subcellularLocation>
        <location evidence="1">Membrane</location>
        <topology evidence="1">Multi-pass membrane protein</topology>
    </subcellularLocation>
</comment>
<dbReference type="Gene3D" id="2.60.40.150">
    <property type="entry name" value="C2 domain"/>
    <property type="match status" value="1"/>
</dbReference>
<dbReference type="Pfam" id="PF04547">
    <property type="entry name" value="Anoctamin"/>
    <property type="match status" value="1"/>
</dbReference>
<feature type="transmembrane region" description="Helical" evidence="6">
    <location>
        <begin position="797"/>
        <end position="819"/>
    </location>
</feature>
<dbReference type="Gene3D" id="2.60.120.10">
    <property type="entry name" value="Jelly Rolls"/>
    <property type="match status" value="1"/>
</dbReference>
<evidence type="ECO:0000313" key="10">
    <source>
        <dbReference type="Proteomes" id="UP000794436"/>
    </source>
</evidence>
<keyword evidence="10" id="KW-1185">Reference proteome</keyword>
<sequence length="1640" mass="185265">MEVVPTPSTLPLLAVPSGDTAKFRKRDNELDELEEEALRVQIRQHLGTSLYVAKPPSPQARRRSYRDAESESTSMTAALTASLHTEAFDFSALSAFLTTPSRVVRCADLRKFLLRLLWVSDEDMEEEINEHDPKIIAGKKFLKGVEAFAMLTENELAQLVGLSELRSYKTGDVVVDDERDADGLYIVLTGTATRFTVVDAHTSEPHDESNEDQDDDDLNTEQDNMIRESFGYQEHFGTVISPTEAATMHARRATTVVATAELLECIWLPESVIRMLNVQSRMEYEFVLVLHNHRNQSETQHRQQEEIMLNLLRAGLHVTVLANTRHTTHCIVLLLSAPLWLLAREDKLLSMDRVAVDHAAATVDEGDDDYASHAETMTASDRIAAFASILTRSASDKPPGVGLRGVENNQDSIVRDVFPLHDPSMTDFILSTWFKESHSTSTKRLFLLRIKDYFGLRIAFFTAFVRLYNAALVYPVNVGCMLWVFWRWIDYRSYIQALGLYGLYVAFLWAPSFLKRWLRYQNSLLVEWNLVGTTEVEQPNPEFRDFVIETINVANDGEPPDYVQVKTYDHRRRWPKYAIFGVFCAASLVLLFIFVSFYVQWYIIAVMTPMCTDPRCPEFLDKPGGCESHCHYLFAQGKDYAFMQQISSCAAYCDLRRFDRGYYMCDEPLVGCFTTERGVVGTARWFYVLVQGIVLGLTLDIVFLAVFEAIASGFNRWENYATELENEKRFIEKIFLFNWVGYFYWFFLLAFVYVPYGARVQEWVRDHIDGGWVLTLNHNVRFSRYWIDGLITMDSAFVTPMIVTQALNLVINTFVPFLLRRAILRARESYHVRKDQLLLSLRQKTTTMRKTPESESSTVSNDGGADVTPSSTTEPWIPLADLSTLHRPDVGAMLAQREPIKAEHLDEAVRALFAAISTHDRHMDEICGGELHREDLDVYQRTSYDWLDRVTRNLEERGHLKGVWTTSSTTSSLHLALITHWQCRNYDYTADRILEESSMPIYSPFGDLLHLAIQFSYTIMFSVVWPFCCLCSFCRNFVALRFDAIKMTIDCKRAVPRRTVGIGSWFGAFLFEILIAQLAVPGLFVYVSGQLDAFFEDCTISKTRYGPDEQCVHPSTRLATFCTLENTGIALCFVVYLKKSDISRETSIKIVEHSRKVRHHLRKSIRMIGESVLVRVTNPTKASHTTATQRRSETEWGMAVSANNAMASVSSDPASFFSVDLSDLSDEPSRPGSPGRSTIASAATTSTLLRRRTTTATSDLAMVKAQLDTNGLSTATSTESSTEWREGTVAWVRNGRVKVNFSGGRQLSGGGLANAAMLQYNEHEMWLTPNDRYVLLEPTPVKVFSVGMSALLASKKFGRWTEATITGLDNRDRFGRELAHTPNEMHFRFIEAQNLRTHAIRNAALIDPYCVLTAGGFRHTTSVKRRTLNPIWDEDVVFPLSERELYGEIANIESLGSAAASASSSRHTSYAGLDKQSVSVTTATLHAAAAAVHPSASKEAGAGVGLGSPRRTLKLSVVNNDQVAMGECIGEVEIDLNQFRSGQKHRMLIPLSQKQKRHIWTLDAIQSVMRKQALGAGEYPMLGLPHILIEMQWIDTRLPTKVTVQLTTAQQRKELVLSRKFCETNLCYGIPSDKVVHGRL</sequence>
<feature type="domain" description="Cyclic nucleotide-binding" evidence="8">
    <location>
        <begin position="147"/>
        <end position="192"/>
    </location>
</feature>
<dbReference type="InterPro" id="IPR007632">
    <property type="entry name" value="Anoctamin"/>
</dbReference>
<dbReference type="SUPFAM" id="SSF51206">
    <property type="entry name" value="cAMP-binding domain-like"/>
    <property type="match status" value="1"/>
</dbReference>
<dbReference type="PROSITE" id="PS50004">
    <property type="entry name" value="C2"/>
    <property type="match status" value="1"/>
</dbReference>
<keyword evidence="2 6" id="KW-0812">Transmembrane</keyword>
<evidence type="ECO:0000256" key="2">
    <source>
        <dbReference type="ARBA" id="ARBA00022692"/>
    </source>
</evidence>
<dbReference type="CDD" id="cd00030">
    <property type="entry name" value="C2"/>
    <property type="match status" value="1"/>
</dbReference>
<gene>
    <name evidence="9" type="ORF">Poli38472_014490</name>
</gene>
<feature type="compositionally biased region" description="Polar residues" evidence="5">
    <location>
        <begin position="846"/>
        <end position="861"/>
    </location>
</feature>
<dbReference type="EMBL" id="SPLM01000078">
    <property type="protein sequence ID" value="TMW61029.1"/>
    <property type="molecule type" value="Genomic_DNA"/>
</dbReference>
<dbReference type="SMART" id="SM00239">
    <property type="entry name" value="C2"/>
    <property type="match status" value="1"/>
</dbReference>
<dbReference type="InterPro" id="IPR000595">
    <property type="entry name" value="cNMP-bd_dom"/>
</dbReference>
<feature type="transmembrane region" description="Helical" evidence="6">
    <location>
        <begin position="735"/>
        <end position="756"/>
    </location>
</feature>